<comment type="caution">
    <text evidence="2">The sequence shown here is derived from an EMBL/GenBank/DDBJ whole genome shotgun (WGS) entry which is preliminary data.</text>
</comment>
<name>A0A2H0B590_9BACT</name>
<dbReference type="EMBL" id="PCSR01000102">
    <property type="protein sequence ID" value="PIP52825.1"/>
    <property type="molecule type" value="Genomic_DNA"/>
</dbReference>
<organism evidence="2 3">
    <name type="scientific">Candidatus Beckwithbacteria bacterium CG23_combo_of_CG06-09_8_20_14_all_34_8</name>
    <dbReference type="NCBI Taxonomy" id="1974497"/>
    <lineage>
        <taxon>Bacteria</taxon>
        <taxon>Candidatus Beckwithiibacteriota</taxon>
    </lineage>
</organism>
<feature type="transmembrane region" description="Helical" evidence="1">
    <location>
        <begin position="149"/>
        <end position="166"/>
    </location>
</feature>
<feature type="transmembrane region" description="Helical" evidence="1">
    <location>
        <begin position="366"/>
        <end position="386"/>
    </location>
</feature>
<accession>A0A2H0B590</accession>
<dbReference type="InterPro" id="IPR018580">
    <property type="entry name" value="Uncharacterised_YfhO"/>
</dbReference>
<feature type="transmembrane region" description="Helical" evidence="1">
    <location>
        <begin position="457"/>
        <end position="474"/>
    </location>
</feature>
<dbReference type="Proteomes" id="UP000229459">
    <property type="component" value="Unassembled WGS sequence"/>
</dbReference>
<proteinExistence type="predicted"/>
<feature type="transmembrane region" description="Helical" evidence="1">
    <location>
        <begin position="481"/>
        <end position="498"/>
    </location>
</feature>
<evidence type="ECO:0008006" key="4">
    <source>
        <dbReference type="Google" id="ProtNLM"/>
    </source>
</evidence>
<dbReference type="Pfam" id="PF09586">
    <property type="entry name" value="YfhO"/>
    <property type="match status" value="1"/>
</dbReference>
<keyword evidence="1" id="KW-1133">Transmembrane helix</keyword>
<feature type="transmembrane region" description="Helical" evidence="1">
    <location>
        <begin position="218"/>
        <end position="237"/>
    </location>
</feature>
<evidence type="ECO:0000313" key="3">
    <source>
        <dbReference type="Proteomes" id="UP000229459"/>
    </source>
</evidence>
<feature type="transmembrane region" description="Helical" evidence="1">
    <location>
        <begin position="125"/>
        <end position="143"/>
    </location>
</feature>
<feature type="transmembrane region" description="Helical" evidence="1">
    <location>
        <begin position="92"/>
        <end position="118"/>
    </location>
</feature>
<feature type="transmembrane region" description="Helical" evidence="1">
    <location>
        <begin position="398"/>
        <end position="416"/>
    </location>
</feature>
<dbReference type="PANTHER" id="PTHR38454">
    <property type="entry name" value="INTEGRAL MEMBRANE PROTEIN-RELATED"/>
    <property type="match status" value="1"/>
</dbReference>
<feature type="transmembrane region" description="Helical" evidence="1">
    <location>
        <begin position="194"/>
        <end position="211"/>
    </location>
</feature>
<dbReference type="PANTHER" id="PTHR38454:SF1">
    <property type="entry name" value="INTEGRAL MEMBRANE PROTEIN"/>
    <property type="match status" value="1"/>
</dbReference>
<feature type="transmembrane region" description="Helical" evidence="1">
    <location>
        <begin position="328"/>
        <end position="346"/>
    </location>
</feature>
<evidence type="ECO:0000313" key="2">
    <source>
        <dbReference type="EMBL" id="PIP52825.1"/>
    </source>
</evidence>
<gene>
    <name evidence="2" type="ORF">COX08_04300</name>
</gene>
<feature type="transmembrane region" description="Helical" evidence="1">
    <location>
        <begin position="293"/>
        <end position="316"/>
    </location>
</feature>
<keyword evidence="1" id="KW-0812">Transmembrane</keyword>
<dbReference type="AlphaFoldDB" id="A0A2H0B590"/>
<evidence type="ECO:0000256" key="1">
    <source>
        <dbReference type="SAM" id="Phobius"/>
    </source>
</evidence>
<reference evidence="2 3" key="1">
    <citation type="submission" date="2017-09" db="EMBL/GenBank/DDBJ databases">
        <title>Depth-based differentiation of microbial function through sediment-hosted aquifers and enrichment of novel symbionts in the deep terrestrial subsurface.</title>
        <authorList>
            <person name="Probst A.J."/>
            <person name="Ladd B."/>
            <person name="Jarett J.K."/>
            <person name="Geller-Mcgrath D.E."/>
            <person name="Sieber C.M."/>
            <person name="Emerson J.B."/>
            <person name="Anantharaman K."/>
            <person name="Thomas B.C."/>
            <person name="Malmstrom R."/>
            <person name="Stieglmeier M."/>
            <person name="Klingl A."/>
            <person name="Woyke T."/>
            <person name="Ryan C.M."/>
            <person name="Banfield J.F."/>
        </authorList>
    </citation>
    <scope>NUCLEOTIDE SEQUENCE [LARGE SCALE GENOMIC DNA]</scope>
    <source>
        <strain evidence="2">CG23_combo_of_CG06-09_8_20_14_all_34_8</strain>
    </source>
</reference>
<feature type="transmembrane region" description="Helical" evidence="1">
    <location>
        <begin position="724"/>
        <end position="741"/>
    </location>
</feature>
<keyword evidence="1" id="KW-0472">Membrane</keyword>
<protein>
    <recommendedName>
        <fullName evidence="4">Membrane protein 6-pyruvoyl-tetrahydropterin synthase-related domain-containing protein</fullName>
    </recommendedName>
</protein>
<sequence length="750" mass="86755">MNFQLLKTRKNLICLFIFILTSVIFYLPGFEGKILWGQDTSKITFPFSYFLDQSIKNGRLETWNPLIYFGFPLGAEQGQYGIVYPLNLLHTLFPFALTITILGIIHFTIAGFSTYLYCRFLHLRYMPSVFAGLAYMFNGFIIAHDQYPTHIYAYAWLPLIFLFITIGIQNKRLKDFVIAGVFLGLQALSGHPNIFIITIIGSFFYLLILGYSDFLQLLKAWFLMTGSFIITALPYLWQLKTLLPLSNRAQGVDFLDATNSSLHFFDLINFISPHFFFTNLAQSWHYATVWHRFGYWGQIETTGFVGITTIILAIAAFNRQKIKQKLPLLGLLIISLLIAFGRNTFLYETLFYKLPILNGLRAPGKFLLLTDFSLVVLAALGFDYLIYIKDRKSLNIKIMPIILLVSIILMLFWMRFDSSNPNSTLTNYIQNTYSLDGFFNNKTDISTLVQKSVAQHTSFPLVVSFLLLIILIIYKFFKTKLIVIIIPLILLVEVYNFVKPINLWVAWQDMLHLPNETISFLDKQLGKQYRVYTYTDFWSDLMPDQLVPRQVMEANGFTSLYLTRFSNWQNLAMSTKRENLFRMGSIKYIYRDYKLFEINNPLPRIFLATNWNLVDSESEALEAIRANTFNPEIPIVETIINPANKPIEGQIIPLQLNKEAYDSMSLNMESDSGGLLVFNDSNYLGWKAFIDGRDIPILQTNYLFKGLFVPEGKHTVELLYIPNFWWPSIIISWGWILIVFARSKLNTKSI</sequence>
<feature type="transmembrane region" description="Helical" evidence="1">
    <location>
        <begin position="12"/>
        <end position="30"/>
    </location>
</feature>